<dbReference type="InParanoid" id="A0A5N4AYS3"/>
<comment type="caution">
    <text evidence="2">The sequence shown here is derived from an EMBL/GenBank/DDBJ whole genome shotgun (WGS) entry which is preliminary data.</text>
</comment>
<evidence type="ECO:0000313" key="2">
    <source>
        <dbReference type="EMBL" id="KAB0802310.1"/>
    </source>
</evidence>
<dbReference type="PANTHER" id="PTHR34153">
    <property type="entry name" value="SI:CH211-262H13.3-RELATED-RELATED"/>
    <property type="match status" value="1"/>
</dbReference>
<evidence type="ECO:0000259" key="1">
    <source>
        <dbReference type="Pfam" id="PF16064"/>
    </source>
</evidence>
<sequence>MKHQNQQILSWIQCQQSPSAPSAVPCSLPANVPINFPISTFNDFNIFEEYLRETTNLEAVCDYLSTVGGKDATTTTNRILKRCISNSLATKFSFFGKRQNKRAINDTLFKDLVIRAVKKSQLTATEQDVENILKAWLKHAPQRVKLESK</sequence>
<proteinExistence type="predicted"/>
<evidence type="ECO:0000313" key="3">
    <source>
        <dbReference type="Proteomes" id="UP000327044"/>
    </source>
</evidence>
<dbReference type="AlphaFoldDB" id="A0A5N4AYS3"/>
<dbReference type="InterPro" id="IPR032071">
    <property type="entry name" value="DUF4806"/>
</dbReference>
<accession>A0A5N4AYS3</accession>
<protein>
    <recommendedName>
        <fullName evidence="1">DUF4806 domain-containing protein</fullName>
    </recommendedName>
</protein>
<dbReference type="Proteomes" id="UP000327044">
    <property type="component" value="Unassembled WGS sequence"/>
</dbReference>
<gene>
    <name evidence="2" type="ORF">PPYR_04496</name>
</gene>
<dbReference type="PANTHER" id="PTHR34153:SF2">
    <property type="entry name" value="SI:CH211-262H13.3-RELATED"/>
    <property type="match status" value="1"/>
</dbReference>
<keyword evidence="3" id="KW-1185">Reference proteome</keyword>
<dbReference type="EMBL" id="VVIM01000002">
    <property type="protein sequence ID" value="KAB0802310.1"/>
    <property type="molecule type" value="Genomic_DNA"/>
</dbReference>
<dbReference type="OrthoDB" id="7554902at2759"/>
<name>A0A5N4AYS3_PHOPY</name>
<reference evidence="2 3" key="1">
    <citation type="journal article" date="2018" name="Elife">
        <title>Firefly genomes illuminate parallel origins of bioluminescence in beetles.</title>
        <authorList>
            <person name="Fallon T.R."/>
            <person name="Lower S.E."/>
            <person name="Chang C.H."/>
            <person name="Bessho-Uehara M."/>
            <person name="Martin G.J."/>
            <person name="Bewick A.J."/>
            <person name="Behringer M."/>
            <person name="Debat H.J."/>
            <person name="Wong I."/>
            <person name="Day J.C."/>
            <person name="Suvorov A."/>
            <person name="Silva C.J."/>
            <person name="Stanger-Hall K.F."/>
            <person name="Hall D.W."/>
            <person name="Schmitz R.J."/>
            <person name="Nelson D.R."/>
            <person name="Lewis S.M."/>
            <person name="Shigenobu S."/>
            <person name="Bybee S.M."/>
            <person name="Larracuente A.M."/>
            <person name="Oba Y."/>
            <person name="Weng J.K."/>
        </authorList>
    </citation>
    <scope>NUCLEOTIDE SEQUENCE [LARGE SCALE GENOMIC DNA]</scope>
    <source>
        <strain evidence="2">1611_PpyrPB1</strain>
        <tissue evidence="2">Whole body</tissue>
    </source>
</reference>
<organism evidence="2 3">
    <name type="scientific">Photinus pyralis</name>
    <name type="common">Common eastern firefly</name>
    <name type="synonym">Lampyris pyralis</name>
    <dbReference type="NCBI Taxonomy" id="7054"/>
    <lineage>
        <taxon>Eukaryota</taxon>
        <taxon>Metazoa</taxon>
        <taxon>Ecdysozoa</taxon>
        <taxon>Arthropoda</taxon>
        <taxon>Hexapoda</taxon>
        <taxon>Insecta</taxon>
        <taxon>Pterygota</taxon>
        <taxon>Neoptera</taxon>
        <taxon>Endopterygota</taxon>
        <taxon>Coleoptera</taxon>
        <taxon>Polyphaga</taxon>
        <taxon>Elateriformia</taxon>
        <taxon>Elateroidea</taxon>
        <taxon>Lampyridae</taxon>
        <taxon>Lampyrinae</taxon>
        <taxon>Photinus</taxon>
    </lineage>
</organism>
<feature type="domain" description="DUF4806" evidence="1">
    <location>
        <begin position="33"/>
        <end position="115"/>
    </location>
</feature>
<dbReference type="Pfam" id="PF16064">
    <property type="entry name" value="DUF4806"/>
    <property type="match status" value="1"/>
</dbReference>